<dbReference type="InterPro" id="IPR043502">
    <property type="entry name" value="DNA/RNA_pol_sf"/>
</dbReference>
<name>A0AAV3YWL5_9GAST</name>
<accession>A0AAV3YWL5</accession>
<feature type="binding site" evidence="9">
    <location>
        <position position="970"/>
    </location>
    <ligand>
        <name>[4Fe-4S] cluster</name>
        <dbReference type="ChEBI" id="CHEBI:49883"/>
        <label>2</label>
        <note>4Fe-4S-S-AdoMet</note>
    </ligand>
</feature>
<organism evidence="13 14">
    <name type="scientific">Plakobranchus ocellatus</name>
    <dbReference type="NCBI Taxonomy" id="259542"/>
    <lineage>
        <taxon>Eukaryota</taxon>
        <taxon>Metazoa</taxon>
        <taxon>Spiralia</taxon>
        <taxon>Lophotrochozoa</taxon>
        <taxon>Mollusca</taxon>
        <taxon>Gastropoda</taxon>
        <taxon>Heterobranchia</taxon>
        <taxon>Euthyneura</taxon>
        <taxon>Panpulmonata</taxon>
        <taxon>Sacoglossa</taxon>
        <taxon>Placobranchoidea</taxon>
        <taxon>Plakobranchidae</taxon>
        <taxon>Plakobranchus</taxon>
    </lineage>
</organism>
<dbReference type="Gene3D" id="3.30.70.270">
    <property type="match status" value="2"/>
</dbReference>
<dbReference type="PANTHER" id="PTHR37984">
    <property type="entry name" value="PROTEIN CBG26694"/>
    <property type="match status" value="1"/>
</dbReference>
<dbReference type="Gene3D" id="1.10.340.70">
    <property type="match status" value="1"/>
</dbReference>
<evidence type="ECO:0000256" key="4">
    <source>
        <dbReference type="ARBA" id="ARBA00022723"/>
    </source>
</evidence>
<feature type="domain" description="Reverse transcriptase" evidence="10">
    <location>
        <begin position="402"/>
        <end position="702"/>
    </location>
</feature>
<comment type="cofactor">
    <cofactor evidence="9">
        <name>[4Fe-4S] cluster</name>
        <dbReference type="ChEBI" id="CHEBI:49883"/>
    </cofactor>
    <text evidence="9">Binds 2 [4Fe-4S] clusters per subunit. One cluster is coordinated with 3 cysteines and an exchangeable S-adenosyl-L-methionine.</text>
</comment>
<dbReference type="Proteomes" id="UP000735302">
    <property type="component" value="Unassembled WGS sequence"/>
</dbReference>
<evidence type="ECO:0000256" key="7">
    <source>
        <dbReference type="ARBA" id="ARBA00023268"/>
    </source>
</evidence>
<dbReference type="InterPro" id="IPR041588">
    <property type="entry name" value="Integrase_H2C2"/>
</dbReference>
<dbReference type="NCBIfam" id="NF004019">
    <property type="entry name" value="PRK05481.1"/>
    <property type="match status" value="1"/>
</dbReference>
<dbReference type="Gene3D" id="3.10.10.10">
    <property type="entry name" value="HIV Type 1 Reverse Transcriptase, subunit A, domain 1"/>
    <property type="match status" value="1"/>
</dbReference>
<feature type="binding site" evidence="9">
    <location>
        <position position="967"/>
    </location>
    <ligand>
        <name>[4Fe-4S] cluster</name>
        <dbReference type="ChEBI" id="CHEBI:49883"/>
        <label>2</label>
        <note>4Fe-4S-S-AdoMet</note>
    </ligand>
</feature>
<sequence length="1239" mass="139239">MCVVTRAQARKTIDNNSQNNMVPSYDPSTQSQLIHTPLNCVPLTDVGSRQKVDPTLKDWFNRVGAPPVGGVYFTITEGKLLRHYQRAGSDIINNTIAVPESLRHLVLQCAHDNCLSGHSGFKKTLSNIQAYFSWPGILNDVRCYTRSCHVCQVRPRVRSDRPAPLQPVTLVETPFQHVIIDIVGPLPVSQNRYEYIPTLVDLSTRWAEGVPLRHISAKDVAQSLFDLFCRLGFPCEIQSDRGQQFMSQVLREFNSLTNIKHFLSSPYHPQTNGVVERFHSTLKGMLRKLAFDSPSNWCQYLNAALFAYRCQVHTSTGYSPFFLLYGRSPRGPVEILHDFMSNSNLSPETSLQYQFVIDFHNKLKAGWQLAASALKESADKSREHQSFNPRVKTFAIGEQVLVLLPSSNNKLSLTLQGPFNIAKKLSPVVYLVDFGHRVSPLHVNLLRKYHRDSLYQIKQLTSTVSAENTTAKANAASHQPTAFEPALLPFAHASMEFNPLIFPFGSEDIEMPSEMPPSIAVEDDIATMAYVSTVTEDSGIEFGSSIPTPSLSHDETLKKLNSFTIFDSENIPLPEDLFMQMSKSEIFSTCDLAKAYWQIPLEENSKKFTAFQTPLGLMQWTRMPFGLVTAPATFCRLMRLVIGDRQNFLSYFDDTMTHTHSWSGHLTALRTLFSLLPQHGLHANPAKLSIGFSKTEFLGHMISHDTLAPVQDKVSKLINLTVPTTKKQVRSFMGMLNYYRAFIPDFASIAAPLTNLLRKGSPEKVSWNQSCQQSFNTIKDLLSSDPILIIPDINEQFVVRSDASDTGLGAVLLQERNQHLMPCRYASRRLSPRECNYAVIERECLAIIFAVRQFSKFLAFRTFVLQTDHKPLSFLKAGAPKNSRLMCWALSLQEYSFHIVPIPGDENTEIPVGKNFSELKKTLRKLNLHTVCEEAKCPNIGECWGGGEHATATATIMVLGDLCTRGCRFCSVKTARKPPPPDPMEPVNTGKAIAEWGLDYVVLTSVDRDDMPDGGAAHFAQTVREIKSRNKSILVECLTPDFRGDLEAVSIVASSGLDVYAHNVETVKELQWLVRDPRANYTQSLSVLRHVKKHYPTLVTKTSIMLGLGEADDQVLETMEGTKPSEIHKQIAETYGEGAMSRSGVYQWCTWFGEGRTSLGDEPKSGRPKTSTNEENTTRVDELIKYDRRMKICEIALKLEIPKSTVHEIVHDTLGYRKVSARWVPKMLTEDHKLQRVEI</sequence>
<evidence type="ECO:0000256" key="6">
    <source>
        <dbReference type="ARBA" id="ARBA00023014"/>
    </source>
</evidence>
<comment type="catalytic activity">
    <reaction evidence="8 9">
        <text>[[Fe-S] cluster scaffold protein carrying a second [4Fe-4S](2+) cluster] + N(6)-octanoyl-L-lysyl-[protein] + 2 oxidized [2Fe-2S]-[ferredoxin] + 2 S-adenosyl-L-methionine + 4 H(+) = [[Fe-S] cluster scaffold protein] + N(6)-[(R)-dihydrolipoyl]-L-lysyl-[protein] + 4 Fe(3+) + 2 hydrogen sulfide + 2 5'-deoxyadenosine + 2 L-methionine + 2 reduced [2Fe-2S]-[ferredoxin]</text>
        <dbReference type="Rhea" id="RHEA:16585"/>
        <dbReference type="Rhea" id="RHEA-COMP:9928"/>
        <dbReference type="Rhea" id="RHEA-COMP:10000"/>
        <dbReference type="Rhea" id="RHEA-COMP:10001"/>
        <dbReference type="Rhea" id="RHEA-COMP:10475"/>
        <dbReference type="Rhea" id="RHEA-COMP:14568"/>
        <dbReference type="Rhea" id="RHEA-COMP:14569"/>
        <dbReference type="ChEBI" id="CHEBI:15378"/>
        <dbReference type="ChEBI" id="CHEBI:17319"/>
        <dbReference type="ChEBI" id="CHEBI:29034"/>
        <dbReference type="ChEBI" id="CHEBI:29919"/>
        <dbReference type="ChEBI" id="CHEBI:33722"/>
        <dbReference type="ChEBI" id="CHEBI:33737"/>
        <dbReference type="ChEBI" id="CHEBI:33738"/>
        <dbReference type="ChEBI" id="CHEBI:57844"/>
        <dbReference type="ChEBI" id="CHEBI:59789"/>
        <dbReference type="ChEBI" id="CHEBI:78809"/>
        <dbReference type="ChEBI" id="CHEBI:83100"/>
        <dbReference type="EC" id="2.8.1.8"/>
    </reaction>
</comment>
<dbReference type="GO" id="GO:0051539">
    <property type="term" value="F:4 iron, 4 sulfur cluster binding"/>
    <property type="evidence" value="ECO:0007669"/>
    <property type="project" value="UniProtKB-UniRule"/>
</dbReference>
<dbReference type="Pfam" id="PF00665">
    <property type="entry name" value="rve"/>
    <property type="match status" value="1"/>
</dbReference>
<feature type="domain" description="Integrase catalytic" evidence="11">
    <location>
        <begin position="170"/>
        <end position="328"/>
    </location>
</feature>
<dbReference type="InterPro" id="IPR036397">
    <property type="entry name" value="RNaseH_sf"/>
</dbReference>
<dbReference type="GO" id="GO:0015074">
    <property type="term" value="P:DNA integration"/>
    <property type="evidence" value="ECO:0007669"/>
    <property type="project" value="InterPro"/>
</dbReference>
<keyword evidence="6 9" id="KW-0411">Iron-sulfur</keyword>
<dbReference type="FunFam" id="1.10.340.70:FF:000001">
    <property type="entry name" value="Retrovirus-related Pol polyprotein from transposon gypsy-like Protein"/>
    <property type="match status" value="1"/>
</dbReference>
<evidence type="ECO:0000256" key="5">
    <source>
        <dbReference type="ARBA" id="ARBA00023004"/>
    </source>
</evidence>
<evidence type="ECO:0000313" key="14">
    <source>
        <dbReference type="Proteomes" id="UP000735302"/>
    </source>
</evidence>
<dbReference type="GO" id="GO:0009249">
    <property type="term" value="P:protein lipoylation"/>
    <property type="evidence" value="ECO:0007669"/>
    <property type="project" value="UniProtKB-UniRule"/>
</dbReference>
<dbReference type="EMBL" id="BLXT01002143">
    <property type="protein sequence ID" value="GFN91490.1"/>
    <property type="molecule type" value="Genomic_DNA"/>
</dbReference>
<dbReference type="CDD" id="cd01647">
    <property type="entry name" value="RT_LTR"/>
    <property type="match status" value="1"/>
</dbReference>
<evidence type="ECO:0000256" key="1">
    <source>
        <dbReference type="ARBA" id="ARBA00022485"/>
    </source>
</evidence>
<dbReference type="Pfam" id="PF17921">
    <property type="entry name" value="Integrase_H2C2"/>
    <property type="match status" value="1"/>
</dbReference>
<dbReference type="HAMAP" id="MF_00206">
    <property type="entry name" value="Lipoyl_synth"/>
    <property type="match status" value="1"/>
</dbReference>
<keyword evidence="1 9" id="KW-0004">4Fe-4S</keyword>
<dbReference type="AlphaFoldDB" id="A0AAV3YWL5"/>
<dbReference type="GO" id="GO:0005739">
    <property type="term" value="C:mitochondrion"/>
    <property type="evidence" value="ECO:0007669"/>
    <property type="project" value="UniProtKB-SubCell"/>
</dbReference>
<dbReference type="Gene3D" id="3.10.20.370">
    <property type="match status" value="1"/>
</dbReference>
<feature type="binding site" evidence="9">
    <location>
        <position position="937"/>
    </location>
    <ligand>
        <name>[4Fe-4S] cluster</name>
        <dbReference type="ChEBI" id="CHEBI:49883"/>
        <label>1</label>
    </ligand>
</feature>
<keyword evidence="9" id="KW-0496">Mitochondrion</keyword>
<feature type="domain" description="Radical SAM core" evidence="12">
    <location>
        <begin position="946"/>
        <end position="1194"/>
    </location>
</feature>
<feature type="binding site" evidence="9">
    <location>
        <position position="932"/>
    </location>
    <ligand>
        <name>[4Fe-4S] cluster</name>
        <dbReference type="ChEBI" id="CHEBI:49883"/>
        <label>1</label>
    </ligand>
</feature>
<dbReference type="SUPFAM" id="SSF56672">
    <property type="entry name" value="DNA/RNA polymerases"/>
    <property type="match status" value="1"/>
</dbReference>
<dbReference type="InterPro" id="IPR007197">
    <property type="entry name" value="rSAM"/>
</dbReference>
<comment type="subcellular location">
    <subcellularLocation>
        <location evidence="9">Mitochondrion</location>
    </subcellularLocation>
</comment>
<reference evidence="13 14" key="1">
    <citation type="journal article" date="2021" name="Elife">
        <title>Chloroplast acquisition without the gene transfer in kleptoplastic sea slugs, Plakobranchus ocellatus.</title>
        <authorList>
            <person name="Maeda T."/>
            <person name="Takahashi S."/>
            <person name="Yoshida T."/>
            <person name="Shimamura S."/>
            <person name="Takaki Y."/>
            <person name="Nagai Y."/>
            <person name="Toyoda A."/>
            <person name="Suzuki Y."/>
            <person name="Arimoto A."/>
            <person name="Ishii H."/>
            <person name="Satoh N."/>
            <person name="Nishiyama T."/>
            <person name="Hasebe M."/>
            <person name="Maruyama T."/>
            <person name="Minagawa J."/>
            <person name="Obokata J."/>
            <person name="Shigenobu S."/>
        </authorList>
    </citation>
    <scope>NUCLEOTIDE SEQUENCE [LARGE SCALE GENOMIC DNA]</scope>
</reference>
<dbReference type="Gene3D" id="3.20.20.70">
    <property type="entry name" value="Aldolase class I"/>
    <property type="match status" value="1"/>
</dbReference>
<dbReference type="InterPro" id="IPR058240">
    <property type="entry name" value="rSAM_sf"/>
</dbReference>
<dbReference type="GO" id="GO:0003676">
    <property type="term" value="F:nucleic acid binding"/>
    <property type="evidence" value="ECO:0007669"/>
    <property type="project" value="InterPro"/>
</dbReference>
<dbReference type="CDD" id="cd09274">
    <property type="entry name" value="RNase_HI_RT_Ty3"/>
    <property type="match status" value="1"/>
</dbReference>
<dbReference type="InterPro" id="IPR043128">
    <property type="entry name" value="Rev_trsase/Diguanyl_cyclase"/>
</dbReference>
<comment type="caution">
    <text evidence="13">The sequence shown here is derived from an EMBL/GenBank/DDBJ whole genome shotgun (WGS) entry which is preliminary data.</text>
</comment>
<dbReference type="InterPro" id="IPR012337">
    <property type="entry name" value="RNaseH-like_sf"/>
</dbReference>
<evidence type="ECO:0000256" key="8">
    <source>
        <dbReference type="ARBA" id="ARBA00047326"/>
    </source>
</evidence>
<dbReference type="InterPro" id="IPR003698">
    <property type="entry name" value="Lipoyl_synth"/>
</dbReference>
<dbReference type="PROSITE" id="PS50878">
    <property type="entry name" value="RT_POL"/>
    <property type="match status" value="1"/>
</dbReference>
<dbReference type="InterPro" id="IPR000477">
    <property type="entry name" value="RT_dom"/>
</dbReference>
<protein>
    <recommendedName>
        <fullName evidence="9">Lipoyl synthase, mitochondrial</fullName>
        <ecNumber evidence="9">2.8.1.8</ecNumber>
    </recommendedName>
    <alternativeName>
        <fullName evidence="9">Lipoate synthase</fullName>
        <shortName evidence="9">LS</shortName>
        <shortName evidence="9">Lip-syn</shortName>
    </alternativeName>
    <alternativeName>
        <fullName evidence="9">Lipoic acid synthase</fullName>
    </alternativeName>
</protein>
<evidence type="ECO:0000256" key="9">
    <source>
        <dbReference type="HAMAP-Rule" id="MF_03123"/>
    </source>
</evidence>
<evidence type="ECO:0000259" key="10">
    <source>
        <dbReference type="PROSITE" id="PS50878"/>
    </source>
</evidence>
<keyword evidence="7" id="KW-0511">Multifunctional enzyme</keyword>
<dbReference type="FunFam" id="3.30.420.10:FF:000032">
    <property type="entry name" value="Retrovirus-related Pol polyprotein from transposon 297-like Protein"/>
    <property type="match status" value="1"/>
</dbReference>
<evidence type="ECO:0000259" key="12">
    <source>
        <dbReference type="PROSITE" id="PS51918"/>
    </source>
</evidence>
<keyword evidence="2 9" id="KW-0808">Transferase</keyword>
<dbReference type="PANTHER" id="PTHR37984:SF5">
    <property type="entry name" value="PROTEIN NYNRIN-LIKE"/>
    <property type="match status" value="1"/>
</dbReference>
<dbReference type="InterPro" id="IPR050951">
    <property type="entry name" value="Retrovirus_Pol_polyprotein"/>
</dbReference>
<evidence type="ECO:0000256" key="3">
    <source>
        <dbReference type="ARBA" id="ARBA00022691"/>
    </source>
</evidence>
<dbReference type="InterPro" id="IPR031691">
    <property type="entry name" value="LIAS_N"/>
</dbReference>
<dbReference type="InterPro" id="IPR013785">
    <property type="entry name" value="Aldolase_TIM"/>
</dbReference>
<dbReference type="FunFam" id="3.30.70.270:FF:000020">
    <property type="entry name" value="Transposon Tf2-6 polyprotein-like Protein"/>
    <property type="match status" value="1"/>
</dbReference>
<dbReference type="SUPFAM" id="SSF53098">
    <property type="entry name" value="Ribonuclease H-like"/>
    <property type="match status" value="1"/>
</dbReference>
<keyword evidence="4 9" id="KW-0479">Metal-binding</keyword>
<dbReference type="SFLD" id="SFLDS00029">
    <property type="entry name" value="Radical_SAM"/>
    <property type="match status" value="1"/>
</dbReference>
<dbReference type="EC" id="2.8.1.8" evidence="9"/>
<dbReference type="Pfam" id="PF17919">
    <property type="entry name" value="RT_RNaseH_2"/>
    <property type="match status" value="1"/>
</dbReference>
<dbReference type="SUPFAM" id="SSF102114">
    <property type="entry name" value="Radical SAM enzymes"/>
    <property type="match status" value="1"/>
</dbReference>
<comment type="function">
    <text evidence="9">Catalyzes the radical-mediated insertion of two sulfur atoms into the C-6 and C-8 positions of the octanoyl moiety bound to the lipoyl domains of lipoate-dependent enzymes, thereby converting the octanoylated domains into lipoylated derivatives.</text>
</comment>
<gene>
    <name evidence="13" type="ORF">PoB_001799600</name>
</gene>
<evidence type="ECO:0000313" key="13">
    <source>
        <dbReference type="EMBL" id="GFN91490.1"/>
    </source>
</evidence>
<evidence type="ECO:0000256" key="2">
    <source>
        <dbReference type="ARBA" id="ARBA00022679"/>
    </source>
</evidence>
<dbReference type="InterPro" id="IPR006638">
    <property type="entry name" value="Elp3/MiaA/NifB-like_rSAM"/>
</dbReference>
<dbReference type="NCBIfam" id="NF009544">
    <property type="entry name" value="PRK12928.1"/>
    <property type="match status" value="1"/>
</dbReference>
<dbReference type="InterPro" id="IPR001584">
    <property type="entry name" value="Integrase_cat-core"/>
</dbReference>
<dbReference type="PROSITE" id="PS50994">
    <property type="entry name" value="INTEGRASE"/>
    <property type="match status" value="1"/>
</dbReference>
<keyword evidence="3 9" id="KW-0949">S-adenosyl-L-methionine</keyword>
<feature type="binding site" evidence="9">
    <location>
        <position position="943"/>
    </location>
    <ligand>
        <name>[4Fe-4S] cluster</name>
        <dbReference type="ChEBI" id="CHEBI:49883"/>
        <label>1</label>
    </ligand>
</feature>
<dbReference type="PROSITE" id="PS51918">
    <property type="entry name" value="RADICAL_SAM"/>
    <property type="match status" value="1"/>
</dbReference>
<dbReference type="GO" id="GO:0016992">
    <property type="term" value="F:lipoate synthase activity"/>
    <property type="evidence" value="ECO:0007669"/>
    <property type="project" value="UniProtKB-UniRule"/>
</dbReference>
<feature type="binding site" evidence="9">
    <location>
        <position position="963"/>
    </location>
    <ligand>
        <name>[4Fe-4S] cluster</name>
        <dbReference type="ChEBI" id="CHEBI:49883"/>
        <label>2</label>
        <note>4Fe-4S-S-AdoMet</note>
    </ligand>
</feature>
<dbReference type="Pfam" id="PF16881">
    <property type="entry name" value="LIAS_N"/>
    <property type="match status" value="1"/>
</dbReference>
<dbReference type="GO" id="GO:0046872">
    <property type="term" value="F:metal ion binding"/>
    <property type="evidence" value="ECO:0007669"/>
    <property type="project" value="UniProtKB-KW"/>
</dbReference>
<dbReference type="FunFam" id="3.10.20.370:FF:000001">
    <property type="entry name" value="Retrovirus-related Pol polyprotein from transposon 17.6-like protein"/>
    <property type="match status" value="1"/>
</dbReference>
<dbReference type="Pfam" id="PF04055">
    <property type="entry name" value="Radical_SAM"/>
    <property type="match status" value="1"/>
</dbReference>
<dbReference type="Gene3D" id="3.30.420.10">
    <property type="entry name" value="Ribonuclease H-like superfamily/Ribonuclease H"/>
    <property type="match status" value="1"/>
</dbReference>
<dbReference type="SMART" id="SM00729">
    <property type="entry name" value="Elp3"/>
    <property type="match status" value="1"/>
</dbReference>
<comment type="caution">
    <text evidence="9">Lacks conserved residue(s) required for the propagation of feature annotation.</text>
</comment>
<proteinExistence type="inferred from homology"/>
<dbReference type="Pfam" id="PF00078">
    <property type="entry name" value="RVT_1"/>
    <property type="match status" value="1"/>
</dbReference>
<keyword evidence="5 9" id="KW-0408">Iron</keyword>
<dbReference type="InterPro" id="IPR041577">
    <property type="entry name" value="RT_RNaseH_2"/>
</dbReference>
<keyword evidence="14" id="KW-1185">Reference proteome</keyword>
<comment type="pathway">
    <text evidence="9">Protein modification; protein lipoylation via endogenous pathway; protein N(6)-(lipoyl)lysine from octanoyl-[acyl-carrier-protein]: step 2/2.</text>
</comment>
<comment type="similarity">
    <text evidence="9">Belongs to the radical SAM superfamily. Lipoyl synthase family.</text>
</comment>
<evidence type="ECO:0000259" key="11">
    <source>
        <dbReference type="PROSITE" id="PS50994"/>
    </source>
</evidence>